<feature type="compositionally biased region" description="Polar residues" evidence="1">
    <location>
        <begin position="530"/>
        <end position="551"/>
    </location>
</feature>
<name>A0ABD3HMS7_9MARC</name>
<keyword evidence="3" id="KW-1185">Reference proteome</keyword>
<comment type="caution">
    <text evidence="2">The sequence shown here is derived from an EMBL/GenBank/DDBJ whole genome shotgun (WGS) entry which is preliminary data.</text>
</comment>
<feature type="compositionally biased region" description="Polar residues" evidence="1">
    <location>
        <begin position="13"/>
        <end position="24"/>
    </location>
</feature>
<reference evidence="2 3" key="1">
    <citation type="submission" date="2024-09" db="EMBL/GenBank/DDBJ databases">
        <title>Chromosome-scale assembly of Riccia sorocarpa.</title>
        <authorList>
            <person name="Paukszto L."/>
        </authorList>
    </citation>
    <scope>NUCLEOTIDE SEQUENCE [LARGE SCALE GENOMIC DNA]</scope>
    <source>
        <strain evidence="2">LP-2024</strain>
        <tissue evidence="2">Aerial parts of the thallus</tissue>
    </source>
</reference>
<evidence type="ECO:0000313" key="3">
    <source>
        <dbReference type="Proteomes" id="UP001633002"/>
    </source>
</evidence>
<feature type="compositionally biased region" description="Polar residues" evidence="1">
    <location>
        <begin position="505"/>
        <end position="524"/>
    </location>
</feature>
<sequence>MSFRELPSYLRPTISSASQSSTPVKRTPGNGTPAKKTKGNLTPGRRTPGNVSLAKILSPVMSPSRSRGQDKEAQNFRDNPLFGGNESDVVDGSSGHPSKIGSLKTAKVTKGNGGTEEPGRNRIQAETKQGHMTPGKTPRVPTKLSGTPPKSVLKIVKRRILSESNENHIGSSIPRWREEIVQASTSNETVIRKWGDEKVPTTAFEMKSPDARVNESSGPQVSALESKGFRRSSVEDLQKRIQQFLETRVPVETMFPPMLINPCSSETLEFSEDKEVHERSSQEMSAGCQLVVSPDSPHSEFQHTTSGSPSLAVLIEAESVNVVDNPTKGPSLALTVDVESVDNPIQSSPQAAPVEAESMHALGYSTQCPSQVAAVELEGTDVMDNSASSPSQAAGAEVGSMGVVPNLARRLSPAAAVEIWSADVVDDITQSPSPAVAVERMESRTNRPPTPVINPLEAMELEDDKAVIHDRPPTPVVDKSVIQDGRKEETEASATEDLPSGRIVENSTSPSGSDGASDSLTAENCWTDGSAVQTATSSRSPDNKSSFQSGDHAANITSASQCAEQLLKLHISSKEIQGHTETHRGVFLTPARSSKPLTEKNIFLTPQPKITEDSSLGRFTAFVPIVRKKGTEKEEVLTPVRRSARIRSRYQAHSNQTPSRLMYTP</sequence>
<feature type="compositionally biased region" description="Basic and acidic residues" evidence="1">
    <location>
        <begin position="117"/>
        <end position="129"/>
    </location>
</feature>
<dbReference type="AlphaFoldDB" id="A0ABD3HMS7"/>
<protein>
    <submittedName>
        <fullName evidence="2">Uncharacterized protein</fullName>
    </submittedName>
</protein>
<dbReference type="Proteomes" id="UP001633002">
    <property type="component" value="Unassembled WGS sequence"/>
</dbReference>
<feature type="region of interest" description="Disordered" evidence="1">
    <location>
        <begin position="436"/>
        <end position="551"/>
    </location>
</feature>
<organism evidence="2 3">
    <name type="scientific">Riccia sorocarpa</name>
    <dbReference type="NCBI Taxonomy" id="122646"/>
    <lineage>
        <taxon>Eukaryota</taxon>
        <taxon>Viridiplantae</taxon>
        <taxon>Streptophyta</taxon>
        <taxon>Embryophyta</taxon>
        <taxon>Marchantiophyta</taxon>
        <taxon>Marchantiopsida</taxon>
        <taxon>Marchantiidae</taxon>
        <taxon>Marchantiales</taxon>
        <taxon>Ricciaceae</taxon>
        <taxon>Riccia</taxon>
    </lineage>
</organism>
<proteinExistence type="predicted"/>
<evidence type="ECO:0000256" key="1">
    <source>
        <dbReference type="SAM" id="MobiDB-lite"/>
    </source>
</evidence>
<gene>
    <name evidence="2" type="ORF">R1sor_005518</name>
</gene>
<dbReference type="EMBL" id="JBJQOH010000003">
    <property type="protein sequence ID" value="KAL3691867.1"/>
    <property type="molecule type" value="Genomic_DNA"/>
</dbReference>
<evidence type="ECO:0000313" key="2">
    <source>
        <dbReference type="EMBL" id="KAL3691867.1"/>
    </source>
</evidence>
<feature type="region of interest" description="Disordered" evidence="1">
    <location>
        <begin position="1"/>
        <end position="150"/>
    </location>
</feature>
<accession>A0ABD3HMS7</accession>